<dbReference type="AlphaFoldDB" id="A0A4R6QNP7"/>
<dbReference type="InParanoid" id="A0A4R6QNP7"/>
<dbReference type="InterPro" id="IPR046336">
    <property type="entry name" value="Lon_prtase_N_sf"/>
</dbReference>
<sequence>MPGIETAQGATVPTQALPLFPLQTVLFPGGQLRLKIFEARYLDLMADCLRQQSAFGVIALRQGSEVGRDEAGVKFEPVGVAAELLEVDGEQAGILHVRCSGRRRFELQSCAQAADGLWMGQVQWLDDDAPQAIPPELKPAAEGLAKAIHSLAEQGNKPFLEPYGLDDAAWVANRWCEILPIPLAAKQKLMELDSPLMRLQIVDEFLRGKGVLE</sequence>
<dbReference type="InterPro" id="IPR003111">
    <property type="entry name" value="Lon_prtase_N"/>
</dbReference>
<gene>
    <name evidence="2" type="ORF">DES47_103187</name>
</gene>
<name>A0A4R6QNP7_9BURK</name>
<feature type="domain" description="Lon N-terminal" evidence="1">
    <location>
        <begin position="14"/>
        <end position="210"/>
    </location>
</feature>
<evidence type="ECO:0000313" key="2">
    <source>
        <dbReference type="EMBL" id="TDP71208.1"/>
    </source>
</evidence>
<reference evidence="2 3" key="1">
    <citation type="submission" date="2019-03" db="EMBL/GenBank/DDBJ databases">
        <title>Genomic Encyclopedia of Type Strains, Phase IV (KMG-IV): sequencing the most valuable type-strain genomes for metagenomic binning, comparative biology and taxonomic classification.</title>
        <authorList>
            <person name="Goeker M."/>
        </authorList>
    </citation>
    <scope>NUCLEOTIDE SEQUENCE [LARGE SCALE GENOMIC DNA]</scope>
    <source>
        <strain evidence="2 3">DSM 16998</strain>
    </source>
</reference>
<dbReference type="EMBL" id="SNXS01000003">
    <property type="protein sequence ID" value="TDP71208.1"/>
    <property type="molecule type" value="Genomic_DNA"/>
</dbReference>
<keyword evidence="3" id="KW-1185">Reference proteome</keyword>
<organism evidence="2 3">
    <name type="scientific">Roseateles toxinivorans</name>
    <dbReference type="NCBI Taxonomy" id="270368"/>
    <lineage>
        <taxon>Bacteria</taxon>
        <taxon>Pseudomonadati</taxon>
        <taxon>Pseudomonadota</taxon>
        <taxon>Betaproteobacteria</taxon>
        <taxon>Burkholderiales</taxon>
        <taxon>Sphaerotilaceae</taxon>
        <taxon>Roseateles</taxon>
    </lineage>
</organism>
<dbReference type="PROSITE" id="PS51787">
    <property type="entry name" value="LON_N"/>
    <property type="match status" value="1"/>
</dbReference>
<dbReference type="PANTHER" id="PTHR46732">
    <property type="entry name" value="ATP-DEPENDENT PROTEASE LA (LON) DOMAIN PROTEIN"/>
    <property type="match status" value="1"/>
</dbReference>
<dbReference type="Gene3D" id="1.10.4060.10">
    <property type="entry name" value="BPP1347 like domain"/>
    <property type="match status" value="1"/>
</dbReference>
<dbReference type="SUPFAM" id="SSF88697">
    <property type="entry name" value="PUA domain-like"/>
    <property type="match status" value="1"/>
</dbReference>
<accession>A0A4R6QNP7</accession>
<comment type="caution">
    <text evidence="2">The sequence shown here is derived from an EMBL/GenBank/DDBJ whole genome shotgun (WGS) entry which is preliminary data.</text>
</comment>
<dbReference type="InterPro" id="IPR015947">
    <property type="entry name" value="PUA-like_sf"/>
</dbReference>
<dbReference type="OrthoDB" id="8558970at2"/>
<protein>
    <recommendedName>
        <fullName evidence="1">Lon N-terminal domain-containing protein</fullName>
    </recommendedName>
</protein>
<dbReference type="Gene3D" id="2.30.130.40">
    <property type="entry name" value="LON domain-like"/>
    <property type="match status" value="1"/>
</dbReference>
<dbReference type="PANTHER" id="PTHR46732:SF8">
    <property type="entry name" value="ATP-DEPENDENT PROTEASE LA (LON) DOMAIN PROTEIN"/>
    <property type="match status" value="1"/>
</dbReference>
<dbReference type="Pfam" id="PF02190">
    <property type="entry name" value="LON_substr_bdg"/>
    <property type="match status" value="1"/>
</dbReference>
<dbReference type="SMART" id="SM00464">
    <property type="entry name" value="LON"/>
    <property type="match status" value="1"/>
</dbReference>
<dbReference type="Proteomes" id="UP000295361">
    <property type="component" value="Unassembled WGS sequence"/>
</dbReference>
<proteinExistence type="predicted"/>
<evidence type="ECO:0000313" key="3">
    <source>
        <dbReference type="Proteomes" id="UP000295361"/>
    </source>
</evidence>
<evidence type="ECO:0000259" key="1">
    <source>
        <dbReference type="PROSITE" id="PS51787"/>
    </source>
</evidence>